<dbReference type="SUPFAM" id="SSF81296">
    <property type="entry name" value="E set domains"/>
    <property type="match status" value="1"/>
</dbReference>
<dbReference type="InterPro" id="IPR014756">
    <property type="entry name" value="Ig_E-set"/>
</dbReference>
<protein>
    <submittedName>
        <fullName evidence="5">NXPE family member 3-like</fullName>
    </submittedName>
</protein>
<sequence>MNALPMRLLRGWPSLLATAAVLIWITVHWKLPGQPVLEEAWRRAQPGTRLAGPPTPSPQERAEEEALLRDLRWPSPPRWPVAYEATTSAARSWVEVTAQAGRLAVGGTLEVTVRAHDHLGRPKSYGGDFLEARLLSVPVGRAAVPAVRYWDRGDGTYGVAFPLPWAGVATVAVSLVHPAEAVHLLARLREERPDKVYFRSLFRLGSLSETTECNVLPEYLSSPSPSPSPSPSRWWWWWWPSRRWPRWPSRRRRWPRRAPGGRALCDLSGRSEPSERWVCVRPRAPELPCSSRRDHSKGGYHDGLLTPGDERLLQTGVNLRTPIPVLGSDRIAVHPRPSRTPHAGTGGPPPHHHPPPPPPRRDRLPVCSPGPPPGYGYYLRGDWLQPSCRSLRFRRPERAARCLAGKRVHLVGDSNVRQWFEHLVAFVPTLHQVPTGAPRSTGPLLAVDAARSTSLRYHCHGPPIRFTGVPADTLRWEAPRLARLEGGRGCVVALSLGAHFTSFPLGVFVRRARALRRALGSLLAREPATTVVVRTANTQAQSVQLAPYGSDWLARQQNSALRRLLSGLPLGWVDAWAMNVAHWGPPRLHPEAAIVHLQVEALLSYACPDMDDDADDEEEELWEEEEVEVEEEEVEEGEGRLGRE</sequence>
<dbReference type="InterPro" id="IPR013783">
    <property type="entry name" value="Ig-like_fold"/>
</dbReference>
<organism evidence="4 5">
    <name type="scientific">Petromyzon marinus</name>
    <name type="common">Sea lamprey</name>
    <dbReference type="NCBI Taxonomy" id="7757"/>
    <lineage>
        <taxon>Eukaryota</taxon>
        <taxon>Metazoa</taxon>
        <taxon>Chordata</taxon>
        <taxon>Craniata</taxon>
        <taxon>Vertebrata</taxon>
        <taxon>Cyclostomata</taxon>
        <taxon>Hyperoartia</taxon>
        <taxon>Petromyzontiformes</taxon>
        <taxon>Petromyzontidae</taxon>
        <taxon>Petromyzon</taxon>
    </lineage>
</organism>
<dbReference type="PANTHER" id="PTHR16165">
    <property type="entry name" value="NXPE FAMILY MEMBER"/>
    <property type="match status" value="1"/>
</dbReference>
<evidence type="ECO:0000259" key="3">
    <source>
        <dbReference type="Pfam" id="PF24536"/>
    </source>
</evidence>
<feature type="region of interest" description="Disordered" evidence="2">
    <location>
        <begin position="609"/>
        <end position="644"/>
    </location>
</feature>
<dbReference type="Gene3D" id="2.60.40.10">
    <property type="entry name" value="Immunoglobulins"/>
    <property type="match status" value="1"/>
</dbReference>
<reference evidence="5" key="1">
    <citation type="submission" date="2025-08" db="UniProtKB">
        <authorList>
            <consortium name="RefSeq"/>
        </authorList>
    </citation>
    <scope>IDENTIFICATION</scope>
    <source>
        <tissue evidence="5">Sperm</tissue>
    </source>
</reference>
<feature type="domain" description="NXPE C-terminal" evidence="3">
    <location>
        <begin position="383"/>
        <end position="607"/>
    </location>
</feature>
<accession>A0AAJ7UB23</accession>
<evidence type="ECO:0000313" key="4">
    <source>
        <dbReference type="Proteomes" id="UP001318040"/>
    </source>
</evidence>
<gene>
    <name evidence="5" type="primary">LOC116955817</name>
</gene>
<dbReference type="PANTHER" id="PTHR16165:SF5">
    <property type="entry name" value="NXPE FAMILY MEMBER 3"/>
    <property type="match status" value="1"/>
</dbReference>
<dbReference type="Proteomes" id="UP001318040">
    <property type="component" value="Chromosome 62"/>
</dbReference>
<dbReference type="Pfam" id="PF24536">
    <property type="entry name" value="NXPE4_C"/>
    <property type="match status" value="1"/>
</dbReference>
<evidence type="ECO:0000313" key="5">
    <source>
        <dbReference type="RefSeq" id="XP_032833019.1"/>
    </source>
</evidence>
<dbReference type="Pfam" id="PF06312">
    <property type="entry name" value="Neurexophilin"/>
    <property type="match status" value="1"/>
</dbReference>
<feature type="compositionally biased region" description="Basic and acidic residues" evidence="2">
    <location>
        <begin position="291"/>
        <end position="300"/>
    </location>
</feature>
<feature type="region of interest" description="Disordered" evidence="2">
    <location>
        <begin position="325"/>
        <end position="367"/>
    </location>
</feature>
<proteinExistence type="inferred from homology"/>
<comment type="similarity">
    <text evidence="1">Belongs to the NXPE family.</text>
</comment>
<dbReference type="AlphaFoldDB" id="A0AAJ7UB23"/>
<evidence type="ECO:0000256" key="1">
    <source>
        <dbReference type="ARBA" id="ARBA00005431"/>
    </source>
</evidence>
<name>A0AAJ7UB23_PETMA</name>
<keyword evidence="4" id="KW-1185">Reference proteome</keyword>
<dbReference type="RefSeq" id="XP_032833019.1">
    <property type="nucleotide sequence ID" value="XM_032977128.1"/>
</dbReference>
<evidence type="ECO:0000256" key="2">
    <source>
        <dbReference type="SAM" id="MobiDB-lite"/>
    </source>
</evidence>
<dbReference type="KEGG" id="pmrn:116955817"/>
<dbReference type="InterPro" id="IPR057106">
    <property type="entry name" value="NXPE4_C"/>
</dbReference>
<feature type="region of interest" description="Disordered" evidence="2">
    <location>
        <begin position="288"/>
        <end position="308"/>
    </location>
</feature>
<feature type="compositionally biased region" description="Acidic residues" evidence="2">
    <location>
        <begin position="609"/>
        <end position="636"/>
    </location>
</feature>
<dbReference type="InterPro" id="IPR026845">
    <property type="entry name" value="NXPH/NXPE"/>
</dbReference>